<dbReference type="Pfam" id="PF13954">
    <property type="entry name" value="PapC_N"/>
    <property type="match status" value="1"/>
</dbReference>
<evidence type="ECO:0000256" key="4">
    <source>
        <dbReference type="ARBA" id="ARBA00022452"/>
    </source>
</evidence>
<feature type="signal peptide" evidence="10">
    <location>
        <begin position="1"/>
        <end position="24"/>
    </location>
</feature>
<dbReference type="InterPro" id="IPR018030">
    <property type="entry name" value="Fimbrial_membr_usher_CS"/>
</dbReference>
<evidence type="ECO:0000256" key="2">
    <source>
        <dbReference type="ARBA" id="ARBA00008064"/>
    </source>
</evidence>
<evidence type="ECO:0000256" key="1">
    <source>
        <dbReference type="ARBA" id="ARBA00004571"/>
    </source>
</evidence>
<feature type="domain" description="PapC-like C-terminal" evidence="11">
    <location>
        <begin position="755"/>
        <end position="813"/>
    </location>
</feature>
<comment type="similarity">
    <text evidence="2 9">Belongs to the fimbrial export usher family.</text>
</comment>
<keyword evidence="5 9" id="KW-0812">Transmembrane</keyword>
<comment type="subcellular location">
    <subcellularLocation>
        <location evidence="1 9">Cell outer membrane</location>
        <topology evidence="1 9">Multi-pass membrane protein</topology>
    </subcellularLocation>
</comment>
<dbReference type="SUPFAM" id="SSF141729">
    <property type="entry name" value="FimD N-terminal domain-like"/>
    <property type="match status" value="1"/>
</dbReference>
<evidence type="ECO:0000256" key="5">
    <source>
        <dbReference type="ARBA" id="ARBA00022692"/>
    </source>
</evidence>
<accession>A0A9X3DRE2</accession>
<name>A0A9X3DRE2_9GAMM</name>
<dbReference type="Proteomes" id="UP001146019">
    <property type="component" value="Unassembled WGS sequence"/>
</dbReference>
<organism evidence="13 14">
    <name type="scientific">Acinetobacter nematophilus</name>
    <dbReference type="NCBI Taxonomy" id="2994642"/>
    <lineage>
        <taxon>Bacteria</taxon>
        <taxon>Pseudomonadati</taxon>
        <taxon>Pseudomonadota</taxon>
        <taxon>Gammaproteobacteria</taxon>
        <taxon>Moraxellales</taxon>
        <taxon>Moraxellaceae</taxon>
        <taxon>Acinetobacter</taxon>
    </lineage>
</organism>
<feature type="chain" id="PRO_5040931113" evidence="10">
    <location>
        <begin position="25"/>
        <end position="835"/>
    </location>
</feature>
<dbReference type="Gene3D" id="3.10.20.410">
    <property type="match status" value="1"/>
</dbReference>
<dbReference type="GO" id="GO:0015473">
    <property type="term" value="F:fimbrial usher porin activity"/>
    <property type="evidence" value="ECO:0007669"/>
    <property type="project" value="InterPro"/>
</dbReference>
<gene>
    <name evidence="13" type="ORF">OSH00_04840</name>
</gene>
<keyword evidence="14" id="KW-1185">Reference proteome</keyword>
<keyword evidence="9" id="KW-1029">Fimbrium biogenesis</keyword>
<evidence type="ECO:0000256" key="9">
    <source>
        <dbReference type="RuleBase" id="RU003884"/>
    </source>
</evidence>
<keyword evidence="7 9" id="KW-0472">Membrane</keyword>
<evidence type="ECO:0000259" key="12">
    <source>
        <dbReference type="Pfam" id="PF13954"/>
    </source>
</evidence>
<evidence type="ECO:0000256" key="10">
    <source>
        <dbReference type="SAM" id="SignalP"/>
    </source>
</evidence>
<keyword evidence="8 9" id="KW-0998">Cell outer membrane</keyword>
<dbReference type="Pfam" id="PF00577">
    <property type="entry name" value="Usher"/>
    <property type="match status" value="1"/>
</dbReference>
<dbReference type="PANTHER" id="PTHR30451:SF20">
    <property type="entry name" value="FIMBRIAE USHER"/>
    <property type="match status" value="1"/>
</dbReference>
<protein>
    <submittedName>
        <fullName evidence="13">Fimbrial biogenesis outer membrane usher protein</fullName>
    </submittedName>
</protein>
<dbReference type="InterPro" id="IPR042186">
    <property type="entry name" value="FimD_plug_dom"/>
</dbReference>
<evidence type="ECO:0000313" key="13">
    <source>
        <dbReference type="EMBL" id="MCX5467068.1"/>
    </source>
</evidence>
<evidence type="ECO:0000313" key="14">
    <source>
        <dbReference type="Proteomes" id="UP001146019"/>
    </source>
</evidence>
<dbReference type="Gene3D" id="2.60.40.2070">
    <property type="match status" value="1"/>
</dbReference>
<dbReference type="InterPro" id="IPR037224">
    <property type="entry name" value="PapC_N_sf"/>
</dbReference>
<reference evidence="13" key="1">
    <citation type="submission" date="2022-11" db="EMBL/GenBank/DDBJ databases">
        <title>Biodiversity and phylogenetic relationships of bacteria.</title>
        <authorList>
            <person name="Machado R.A.R."/>
            <person name="Bhat A."/>
            <person name="Loulou A."/>
            <person name="Kallel S."/>
        </authorList>
    </citation>
    <scope>NUCLEOTIDE SEQUENCE</scope>
    <source>
        <strain evidence="13">A-IN1</strain>
    </source>
</reference>
<dbReference type="Gene3D" id="2.60.40.2610">
    <property type="entry name" value="Outer membrane usher protein FimD, plug domain"/>
    <property type="match status" value="1"/>
</dbReference>
<keyword evidence="3 9" id="KW-0813">Transport</keyword>
<dbReference type="InterPro" id="IPR000015">
    <property type="entry name" value="Fimb_usher"/>
</dbReference>
<dbReference type="Pfam" id="PF13953">
    <property type="entry name" value="PapC_C"/>
    <property type="match status" value="1"/>
</dbReference>
<evidence type="ECO:0000256" key="6">
    <source>
        <dbReference type="ARBA" id="ARBA00022729"/>
    </source>
</evidence>
<evidence type="ECO:0000256" key="8">
    <source>
        <dbReference type="ARBA" id="ARBA00023237"/>
    </source>
</evidence>
<dbReference type="Gene3D" id="2.60.40.3110">
    <property type="match status" value="1"/>
</dbReference>
<dbReference type="PANTHER" id="PTHR30451">
    <property type="entry name" value="OUTER MEMBRANE USHER PROTEIN"/>
    <property type="match status" value="1"/>
</dbReference>
<comment type="caution">
    <text evidence="13">The sequence shown here is derived from an EMBL/GenBank/DDBJ whole genome shotgun (WGS) entry which is preliminary data.</text>
</comment>
<sequence>MKHFTLRYSVLALSLYLCNQNVLAQSPQFDNSFLYGKNSKNIDLEQFISSDKVAPNDYILDIYLNDRYITRSIVHISDDPEFPEKQRYCIPRNTVKQLDFNHKLIDLDKVTSDCIDTRLMNHVVFWKLNIAEQRVDVTSPQSMLNERPSGYIDPSLWETGGNSAFLKYYYNYYNSDYGQDNKQDSSFLNVNSGINIGDWQFRHSGSTSFGNNNNQSDEYVSYENKLMRVLPALKSQLTLGDFYTNTKTINSNSSIAIRGVQLASDDRMLPISLQSYAPTISGYAKSNALVRVRQNQQIIMERTVPAGAFNITDLQTPGTGGTLNVDIIEANGEIHSYDLPYNNFIQSIRADQYRYQIAAGNFRQNSKSYDEKLINASFDYGLNNLMSVSSSALISNHYQSYILGTALNTQLGGFALESNFVKANINQFNQNLDSYLLTLRYNLALNNAKTNISLNSTVYGNDEYYTFDEVMQNRYIQNNSSAIILNGRPKSSSYIQLTQNLGRQYGAISANFSQYKFWHEVNTQKFYQVSYSNSYKGISYYIGMQHTQNDKYNFDKDTQYFVNVNIPLSFKKKNSNLRLSSEVYPDNNALNTNQIGIFGNLGENQQFGYNLNYANSQDRDQLSSSLSYRTNPIYLASTYTTDFDQQQQYSLQAQGAIVAHQHGITLSNDLNDTFAIIHAKGLEGTSLSSGNNIKIDRWGNAIIPYLNPYQYNSINLNPNTIPLNTDVDATQLQVVPKSNASIFVDFKALKTTKALIELKSENEVIIPMGALVKDASGNTVTTVGQGQQIFMQNISSGRYTVNWANTDSCEFDISKNLLEESKNQIPFASFSLNCK</sequence>
<keyword evidence="4" id="KW-1134">Transmembrane beta strand</keyword>
<dbReference type="InterPro" id="IPR025885">
    <property type="entry name" value="PapC_N"/>
</dbReference>
<dbReference type="AlphaFoldDB" id="A0A9X3DRE2"/>
<proteinExistence type="inferred from homology"/>
<keyword evidence="6 10" id="KW-0732">Signal</keyword>
<dbReference type="RefSeq" id="WP_266129484.1">
    <property type="nucleotide sequence ID" value="NZ_JAPKMY010000002.1"/>
</dbReference>
<dbReference type="PROSITE" id="PS01151">
    <property type="entry name" value="FIMBRIAL_USHER"/>
    <property type="match status" value="1"/>
</dbReference>
<dbReference type="InterPro" id="IPR025949">
    <property type="entry name" value="PapC-like_C"/>
</dbReference>
<dbReference type="EMBL" id="JAPKMY010000002">
    <property type="protein sequence ID" value="MCX5467068.1"/>
    <property type="molecule type" value="Genomic_DNA"/>
</dbReference>
<dbReference type="GO" id="GO:0009297">
    <property type="term" value="P:pilus assembly"/>
    <property type="evidence" value="ECO:0007669"/>
    <property type="project" value="InterPro"/>
</dbReference>
<dbReference type="InterPro" id="IPR043142">
    <property type="entry name" value="PapC-like_C_sf"/>
</dbReference>
<feature type="domain" description="PapC N-terminal" evidence="12">
    <location>
        <begin position="28"/>
        <end position="171"/>
    </location>
</feature>
<evidence type="ECO:0000259" key="11">
    <source>
        <dbReference type="Pfam" id="PF13953"/>
    </source>
</evidence>
<evidence type="ECO:0000256" key="7">
    <source>
        <dbReference type="ARBA" id="ARBA00023136"/>
    </source>
</evidence>
<dbReference type="GO" id="GO:0009279">
    <property type="term" value="C:cell outer membrane"/>
    <property type="evidence" value="ECO:0007669"/>
    <property type="project" value="UniProtKB-SubCell"/>
</dbReference>
<evidence type="ECO:0000256" key="3">
    <source>
        <dbReference type="ARBA" id="ARBA00022448"/>
    </source>
</evidence>